<feature type="compositionally biased region" description="Polar residues" evidence="1">
    <location>
        <begin position="1"/>
        <end position="10"/>
    </location>
</feature>
<name>A0A8T0N052_PANVG</name>
<dbReference type="Proteomes" id="UP000823388">
    <property type="component" value="Chromosome 9N"/>
</dbReference>
<organism evidence="2 3">
    <name type="scientific">Panicum virgatum</name>
    <name type="common">Blackwell switchgrass</name>
    <dbReference type="NCBI Taxonomy" id="38727"/>
    <lineage>
        <taxon>Eukaryota</taxon>
        <taxon>Viridiplantae</taxon>
        <taxon>Streptophyta</taxon>
        <taxon>Embryophyta</taxon>
        <taxon>Tracheophyta</taxon>
        <taxon>Spermatophyta</taxon>
        <taxon>Magnoliopsida</taxon>
        <taxon>Liliopsida</taxon>
        <taxon>Poales</taxon>
        <taxon>Poaceae</taxon>
        <taxon>PACMAD clade</taxon>
        <taxon>Panicoideae</taxon>
        <taxon>Panicodae</taxon>
        <taxon>Paniceae</taxon>
        <taxon>Panicinae</taxon>
        <taxon>Panicum</taxon>
        <taxon>Panicum sect. Hiantes</taxon>
    </lineage>
</organism>
<comment type="caution">
    <text evidence="2">The sequence shown here is derived from an EMBL/GenBank/DDBJ whole genome shotgun (WGS) entry which is preliminary data.</text>
</comment>
<evidence type="ECO:0000313" key="3">
    <source>
        <dbReference type="Proteomes" id="UP000823388"/>
    </source>
</evidence>
<reference evidence="2" key="1">
    <citation type="submission" date="2020-05" db="EMBL/GenBank/DDBJ databases">
        <title>WGS assembly of Panicum virgatum.</title>
        <authorList>
            <person name="Lovell J.T."/>
            <person name="Jenkins J."/>
            <person name="Shu S."/>
            <person name="Juenger T.E."/>
            <person name="Schmutz J."/>
        </authorList>
    </citation>
    <scope>NUCLEOTIDE SEQUENCE</scope>
    <source>
        <strain evidence="2">AP13</strain>
    </source>
</reference>
<feature type="compositionally biased region" description="Basic and acidic residues" evidence="1">
    <location>
        <begin position="97"/>
        <end position="110"/>
    </location>
</feature>
<feature type="region of interest" description="Disordered" evidence="1">
    <location>
        <begin position="97"/>
        <end position="126"/>
    </location>
</feature>
<keyword evidence="3" id="KW-1185">Reference proteome</keyword>
<feature type="compositionally biased region" description="Basic residues" evidence="1">
    <location>
        <begin position="34"/>
        <end position="43"/>
    </location>
</feature>
<accession>A0A8T0N052</accession>
<dbReference type="EMBL" id="CM029054">
    <property type="protein sequence ID" value="KAG2541742.1"/>
    <property type="molecule type" value="Genomic_DNA"/>
</dbReference>
<gene>
    <name evidence="2" type="ORF">PVAP13_9NG698128</name>
</gene>
<feature type="region of interest" description="Disordered" evidence="1">
    <location>
        <begin position="1"/>
        <end position="83"/>
    </location>
</feature>
<sequence length="126" mass="13970">MSNEQTSSFLVLNRQFSKEEERKPRAREACSPAARRKKKHIKIWKQQGTKAPHHRAPFPFHPPPAAPPLCLSRSAPPLPPSSSRLIAVDRVPFRLCSGRERGQLSRRRSESGTGAGRGGRGSPDLS</sequence>
<feature type="compositionally biased region" description="Gly residues" evidence="1">
    <location>
        <begin position="113"/>
        <end position="126"/>
    </location>
</feature>
<proteinExistence type="predicted"/>
<evidence type="ECO:0000256" key="1">
    <source>
        <dbReference type="SAM" id="MobiDB-lite"/>
    </source>
</evidence>
<feature type="compositionally biased region" description="Basic and acidic residues" evidence="1">
    <location>
        <begin position="16"/>
        <end position="28"/>
    </location>
</feature>
<evidence type="ECO:0000313" key="2">
    <source>
        <dbReference type="EMBL" id="KAG2541742.1"/>
    </source>
</evidence>
<protein>
    <submittedName>
        <fullName evidence="2">Uncharacterized protein</fullName>
    </submittedName>
</protein>
<dbReference type="AlphaFoldDB" id="A0A8T0N052"/>